<evidence type="ECO:0000313" key="2">
    <source>
        <dbReference type="Proteomes" id="UP000309997"/>
    </source>
</evidence>
<dbReference type="Proteomes" id="UP000309997">
    <property type="component" value="Unassembled WGS sequence"/>
</dbReference>
<evidence type="ECO:0000313" key="1">
    <source>
        <dbReference type="EMBL" id="KAL3566845.1"/>
    </source>
</evidence>
<name>A0ACC4AKV7_POPAL</name>
<organism evidence="1 2">
    <name type="scientific">Populus alba</name>
    <name type="common">White poplar</name>
    <dbReference type="NCBI Taxonomy" id="43335"/>
    <lineage>
        <taxon>Eukaryota</taxon>
        <taxon>Viridiplantae</taxon>
        <taxon>Streptophyta</taxon>
        <taxon>Embryophyta</taxon>
        <taxon>Tracheophyta</taxon>
        <taxon>Spermatophyta</taxon>
        <taxon>Magnoliopsida</taxon>
        <taxon>eudicotyledons</taxon>
        <taxon>Gunneridae</taxon>
        <taxon>Pentapetalae</taxon>
        <taxon>rosids</taxon>
        <taxon>fabids</taxon>
        <taxon>Malpighiales</taxon>
        <taxon>Salicaceae</taxon>
        <taxon>Saliceae</taxon>
        <taxon>Populus</taxon>
    </lineage>
</organism>
<gene>
    <name evidence="1" type="ORF">D5086_032260</name>
</gene>
<protein>
    <submittedName>
        <fullName evidence="1">Uncharacterized protein</fullName>
    </submittedName>
</protein>
<proteinExistence type="predicted"/>
<sequence length="266" mass="29740">MLAWIFFMICFTLLSYYACESSLTPRFNTPLQRENQNKNEMHLEAGSLQRRARGVYGGGDLLRPRQQTHLQNVGFVVRVMHVRFMSLMVDTEKIASAKVLESLYPVAGRLARDANSRIEINCDGEGVLFIEAETGSAMGDFVGFKPSDELRQLIPTVDYSDISSYPLRVSPSPTFHHIEYDPFPTINTPFHNPIPGSAGSKDISVANLKIPSDLLDTLRAMAKNDASKTEYRTYVILTAHIWRCACKARGLSNDQATQLTKNSSSD</sequence>
<reference evidence="1 2" key="1">
    <citation type="journal article" date="2024" name="Plant Biotechnol. J.">
        <title>Genome and CRISPR/Cas9 system of a widespread forest tree (Populus alba) in the world.</title>
        <authorList>
            <person name="Liu Y.J."/>
            <person name="Jiang P.F."/>
            <person name="Han X.M."/>
            <person name="Li X.Y."/>
            <person name="Wang H.M."/>
            <person name="Wang Y.J."/>
            <person name="Wang X.X."/>
            <person name="Zeng Q.Y."/>
        </authorList>
    </citation>
    <scope>NUCLEOTIDE SEQUENCE [LARGE SCALE GENOMIC DNA]</scope>
    <source>
        <strain evidence="2">cv. PAL-ZL1</strain>
    </source>
</reference>
<keyword evidence="2" id="KW-1185">Reference proteome</keyword>
<accession>A0ACC4AKV7</accession>
<comment type="caution">
    <text evidence="1">The sequence shown here is derived from an EMBL/GenBank/DDBJ whole genome shotgun (WGS) entry which is preliminary data.</text>
</comment>
<dbReference type="EMBL" id="RCHU02000018">
    <property type="protein sequence ID" value="KAL3566845.1"/>
    <property type="molecule type" value="Genomic_DNA"/>
</dbReference>